<evidence type="ECO:0000256" key="2">
    <source>
        <dbReference type="ARBA" id="ARBA00023015"/>
    </source>
</evidence>
<dbReference type="PANTHER" id="PTHR30419">
    <property type="entry name" value="HTH-TYPE TRANSCRIPTIONAL REGULATOR YBHD"/>
    <property type="match status" value="1"/>
</dbReference>
<protein>
    <submittedName>
        <fullName evidence="6">LysR family transcriptional regulator</fullName>
    </submittedName>
</protein>
<dbReference type="SUPFAM" id="SSF46785">
    <property type="entry name" value="Winged helix' DNA-binding domain"/>
    <property type="match status" value="1"/>
</dbReference>
<dbReference type="Proteomes" id="UP001645859">
    <property type="component" value="Unassembled WGS sequence"/>
</dbReference>
<evidence type="ECO:0000256" key="1">
    <source>
        <dbReference type="ARBA" id="ARBA00009437"/>
    </source>
</evidence>
<dbReference type="InterPro" id="IPR036390">
    <property type="entry name" value="WH_DNA-bd_sf"/>
</dbReference>
<comment type="caution">
    <text evidence="6">The sequence shown here is derived from an EMBL/GenBank/DDBJ whole genome shotgun (WGS) entry which is preliminary data.</text>
</comment>
<dbReference type="RefSeq" id="WP_202345092.1">
    <property type="nucleotide sequence ID" value="NZ_BAAAPI010000003.1"/>
</dbReference>
<accession>A0ABS1SHL3</accession>
<dbReference type="InterPro" id="IPR050950">
    <property type="entry name" value="HTH-type_LysR_regulators"/>
</dbReference>
<keyword evidence="3" id="KW-0238">DNA-binding</keyword>
<reference evidence="6 7" key="1">
    <citation type="submission" date="2018-09" db="EMBL/GenBank/DDBJ databases">
        <title>Comparative genomics of Leucobacter spp.</title>
        <authorList>
            <person name="Reis A.C."/>
            <person name="Kolvenbach B.A."/>
            <person name="Corvini P.F.X."/>
            <person name="Nunes O.C."/>
        </authorList>
    </citation>
    <scope>NUCLEOTIDE SEQUENCE [LARGE SCALE GENOMIC DNA]</scope>
    <source>
        <strain evidence="6 7">TAN 31504</strain>
    </source>
</reference>
<dbReference type="Pfam" id="PF00126">
    <property type="entry name" value="HTH_1"/>
    <property type="match status" value="1"/>
</dbReference>
<dbReference type="SUPFAM" id="SSF53850">
    <property type="entry name" value="Periplasmic binding protein-like II"/>
    <property type="match status" value="1"/>
</dbReference>
<keyword evidence="4" id="KW-0804">Transcription</keyword>
<dbReference type="Gene3D" id="3.40.190.10">
    <property type="entry name" value="Periplasmic binding protein-like II"/>
    <property type="match status" value="2"/>
</dbReference>
<dbReference type="Gene3D" id="1.10.10.10">
    <property type="entry name" value="Winged helix-like DNA-binding domain superfamily/Winged helix DNA-binding domain"/>
    <property type="match status" value="1"/>
</dbReference>
<dbReference type="CDD" id="cd05466">
    <property type="entry name" value="PBP2_LTTR_substrate"/>
    <property type="match status" value="1"/>
</dbReference>
<dbReference type="PRINTS" id="PR00039">
    <property type="entry name" value="HTHLYSR"/>
</dbReference>
<dbReference type="InterPro" id="IPR000847">
    <property type="entry name" value="LysR_HTH_N"/>
</dbReference>
<dbReference type="Pfam" id="PF03466">
    <property type="entry name" value="LysR_substrate"/>
    <property type="match status" value="1"/>
</dbReference>
<dbReference type="InterPro" id="IPR036388">
    <property type="entry name" value="WH-like_DNA-bd_sf"/>
</dbReference>
<keyword evidence="7" id="KW-1185">Reference proteome</keyword>
<dbReference type="InterPro" id="IPR005119">
    <property type="entry name" value="LysR_subst-bd"/>
</dbReference>
<dbReference type="EMBL" id="QYAC01000005">
    <property type="protein sequence ID" value="MBL3679822.1"/>
    <property type="molecule type" value="Genomic_DNA"/>
</dbReference>
<dbReference type="PROSITE" id="PS50931">
    <property type="entry name" value="HTH_LYSR"/>
    <property type="match status" value="1"/>
</dbReference>
<feature type="domain" description="HTH lysR-type" evidence="5">
    <location>
        <begin position="5"/>
        <end position="62"/>
    </location>
</feature>
<gene>
    <name evidence="6" type="ORF">D3230_11080</name>
</gene>
<evidence type="ECO:0000256" key="3">
    <source>
        <dbReference type="ARBA" id="ARBA00023125"/>
    </source>
</evidence>
<evidence type="ECO:0000313" key="7">
    <source>
        <dbReference type="Proteomes" id="UP001645859"/>
    </source>
</evidence>
<evidence type="ECO:0000259" key="5">
    <source>
        <dbReference type="PROSITE" id="PS50931"/>
    </source>
</evidence>
<proteinExistence type="inferred from homology"/>
<comment type="similarity">
    <text evidence="1">Belongs to the LysR transcriptional regulatory family.</text>
</comment>
<evidence type="ECO:0000313" key="6">
    <source>
        <dbReference type="EMBL" id="MBL3679822.1"/>
    </source>
</evidence>
<name>A0ABS1SHL3_9MICO</name>
<evidence type="ECO:0000256" key="4">
    <source>
        <dbReference type="ARBA" id="ARBA00023163"/>
    </source>
</evidence>
<keyword evidence="2" id="KW-0805">Transcription regulation</keyword>
<organism evidence="6 7">
    <name type="scientific">Leucobacter chromiireducens subsp. solipictus</name>
    <dbReference type="NCBI Taxonomy" id="398235"/>
    <lineage>
        <taxon>Bacteria</taxon>
        <taxon>Bacillati</taxon>
        <taxon>Actinomycetota</taxon>
        <taxon>Actinomycetes</taxon>
        <taxon>Micrococcales</taxon>
        <taxon>Microbacteriaceae</taxon>
        <taxon>Leucobacter</taxon>
    </lineage>
</organism>
<dbReference type="PANTHER" id="PTHR30419:SF8">
    <property type="entry name" value="NITROGEN ASSIMILATION TRANSCRIPTIONAL ACTIVATOR-RELATED"/>
    <property type="match status" value="1"/>
</dbReference>
<sequence length="295" mass="32380">MHSDLDLRLLRAFICVVDDGSVTAAAERLRLSQPALSRQVKELERRLQVRLFDRSPTSLRLTAAGTAFVPLARDLLERAHGLATAARNLATGEAHRFRVVCPEATVRGVVAPFVASTGAPIWSTTISIASDAYERLLRRDVDLAINTLPPPATLASELTDTAPLWVYFAAGHRFGEHSVITAEDLREERLIVLAPGTGLRQVIDAELWPIREQLTIVAEPESSDLAIALAASGQGVCIDLMPPAYAIERRPFVRQDGSRARMPVYAAWEADHFAADEITALVASLTHWNETRTDY</sequence>